<comment type="caution">
    <text evidence="1">The sequence shown here is derived from an EMBL/GenBank/DDBJ whole genome shotgun (WGS) entry which is preliminary data.</text>
</comment>
<dbReference type="EMBL" id="BDLS01000002">
    <property type="protein sequence ID" value="GAV93190.1"/>
    <property type="molecule type" value="Genomic_DNA"/>
</dbReference>
<proteinExistence type="predicted"/>
<accession>A0A1Q3DL10</accession>
<name>A0A1Q3DL10_9VIRU</name>
<sequence length="89" mass="8746">MYVIVTASQPQRIEFIPVEFLKTERTTAYITTAASTGGVAASTGGVAASGSLVVAASGSLVVAASGSLVVAGVVAPSDGVSYSFSADMD</sequence>
<organism evidence="1">
    <name type="scientific">Chionoecetes opilio bacilliform virus</name>
    <dbReference type="NCBI Taxonomy" id="1825681"/>
    <lineage>
        <taxon>Viruses</taxon>
        <taxon>Viruses incertae sedis</taxon>
        <taxon>Naldaviricetes</taxon>
        <taxon>Nimaviridae</taxon>
    </lineage>
</organism>
<gene>
    <name evidence="1" type="ORF">SCV_067</name>
</gene>
<evidence type="ECO:0000313" key="1">
    <source>
        <dbReference type="EMBL" id="GAV93190.1"/>
    </source>
</evidence>
<protein>
    <submittedName>
        <fullName evidence="1">Uncharacterized protein</fullName>
    </submittedName>
</protein>
<reference evidence="1" key="1">
    <citation type="submission" date="2017-01" db="EMBL/GenBank/DDBJ databases">
        <title>Draft genome sequence of uncultured bacilliform virus purified from snow crab.</title>
        <authorList>
            <person name="Takano T."/>
        </authorList>
    </citation>
    <scope>NUCLEOTIDE SEQUENCE</scope>
    <source>
        <strain evidence="1">Isolate_1</strain>
    </source>
</reference>